<dbReference type="PRINTS" id="PR00722">
    <property type="entry name" value="CHYMOTRYPSIN"/>
</dbReference>
<dbReference type="Gene3D" id="2.40.10.10">
    <property type="entry name" value="Trypsin-like serine proteases"/>
    <property type="match status" value="2"/>
</dbReference>
<dbReference type="EMBL" id="JABVXQ010000008">
    <property type="protein sequence ID" value="KAF6096413.1"/>
    <property type="molecule type" value="Genomic_DNA"/>
</dbReference>
<dbReference type="PROSITE" id="PS51257">
    <property type="entry name" value="PROKAR_LIPOPROTEIN"/>
    <property type="match status" value="1"/>
</dbReference>
<evidence type="ECO:0000256" key="3">
    <source>
        <dbReference type="ARBA" id="ARBA00050838"/>
    </source>
</evidence>
<dbReference type="PROSITE" id="PS00135">
    <property type="entry name" value="TRYPSIN_SER"/>
    <property type="match status" value="1"/>
</dbReference>
<dbReference type="EC" id="3.4.21.59" evidence="5"/>
<evidence type="ECO:0000313" key="9">
    <source>
        <dbReference type="Proteomes" id="UP000664940"/>
    </source>
</evidence>
<dbReference type="SMART" id="SM00020">
    <property type="entry name" value="Tryp_SPc"/>
    <property type="match status" value="1"/>
</dbReference>
<dbReference type="InterPro" id="IPR009003">
    <property type="entry name" value="Peptidase_S1_PA"/>
</dbReference>
<dbReference type="FunFam" id="2.40.10.10:FF:000039">
    <property type="entry name" value="Brain-specific serine protease 4"/>
    <property type="match status" value="1"/>
</dbReference>
<evidence type="ECO:0000259" key="7">
    <source>
        <dbReference type="PROSITE" id="PS50240"/>
    </source>
</evidence>
<dbReference type="InterPro" id="IPR001254">
    <property type="entry name" value="Trypsin_dom"/>
</dbReference>
<dbReference type="InterPro" id="IPR043504">
    <property type="entry name" value="Peptidase_S1_PA_chymotrypsin"/>
</dbReference>
<evidence type="ECO:0000313" key="8">
    <source>
        <dbReference type="EMBL" id="KAF6096413.1"/>
    </source>
</evidence>
<comment type="function">
    <text evidence="4">Tryptase is the major neutral protease present in mast cells and is secreted upon the coupled activation-degranulation response of this cell type.</text>
</comment>
<proteinExistence type="predicted"/>
<keyword evidence="8" id="KW-0645">Protease</keyword>
<protein>
    <recommendedName>
        <fullName evidence="5">tryptase</fullName>
        <ecNumber evidence="5">3.4.21.59</ecNumber>
    </recommendedName>
</protein>
<comment type="catalytic activity">
    <reaction evidence="3">
        <text>Preferential cleavage: Arg-|-Xaa, Lys-|-Xaa, but with more restricted specificity than trypsin.</text>
        <dbReference type="EC" id="3.4.21.59"/>
    </reaction>
</comment>
<name>A0A833ZP25_9CHIR</name>
<dbReference type="SUPFAM" id="SSF50494">
    <property type="entry name" value="Trypsin-like serine proteases"/>
    <property type="match status" value="1"/>
</dbReference>
<dbReference type="PROSITE" id="PS50240">
    <property type="entry name" value="TRYPSIN_DOM"/>
    <property type="match status" value="1"/>
</dbReference>
<evidence type="ECO:0000256" key="2">
    <source>
        <dbReference type="ARBA" id="ARBA00023157"/>
    </source>
</evidence>
<evidence type="ECO:0000256" key="4">
    <source>
        <dbReference type="ARBA" id="ARBA00054350"/>
    </source>
</evidence>
<keyword evidence="6" id="KW-0732">Signal</keyword>
<dbReference type="AlphaFoldDB" id="A0A833ZP25"/>
<dbReference type="Proteomes" id="UP000664940">
    <property type="component" value="Unassembled WGS sequence"/>
</dbReference>
<organism evidence="8 9">
    <name type="scientific">Phyllostomus discolor</name>
    <name type="common">pale spear-nosed bat</name>
    <dbReference type="NCBI Taxonomy" id="89673"/>
    <lineage>
        <taxon>Eukaryota</taxon>
        <taxon>Metazoa</taxon>
        <taxon>Chordata</taxon>
        <taxon>Craniata</taxon>
        <taxon>Vertebrata</taxon>
        <taxon>Euteleostomi</taxon>
        <taxon>Mammalia</taxon>
        <taxon>Eutheria</taxon>
        <taxon>Laurasiatheria</taxon>
        <taxon>Chiroptera</taxon>
        <taxon>Yangochiroptera</taxon>
        <taxon>Phyllostomidae</taxon>
        <taxon>Phyllostominae</taxon>
        <taxon>Phyllostomus</taxon>
    </lineage>
</organism>
<dbReference type="InterPro" id="IPR033116">
    <property type="entry name" value="TRYPSIN_SER"/>
</dbReference>
<feature type="signal peptide" evidence="6">
    <location>
        <begin position="1"/>
        <end position="19"/>
    </location>
</feature>
<keyword evidence="8" id="KW-0378">Hydrolase</keyword>
<reference evidence="8 9" key="1">
    <citation type="journal article" date="2020" name="Nature">
        <title>Six reference-quality genomes reveal evolution of bat adaptations.</title>
        <authorList>
            <person name="Jebb D."/>
            <person name="Huang Z."/>
            <person name="Pippel M."/>
            <person name="Hughes G.M."/>
            <person name="Lavrichenko K."/>
            <person name="Devanna P."/>
            <person name="Winkler S."/>
            <person name="Jermiin L.S."/>
            <person name="Skirmuntt E.C."/>
            <person name="Katzourakis A."/>
            <person name="Burkitt-Gray L."/>
            <person name="Ray D.A."/>
            <person name="Sullivan K.A.M."/>
            <person name="Roscito J.G."/>
            <person name="Kirilenko B.M."/>
            <person name="Davalos L.M."/>
            <person name="Corthals A.P."/>
            <person name="Power M.L."/>
            <person name="Jones G."/>
            <person name="Ransome R.D."/>
            <person name="Dechmann D.K.N."/>
            <person name="Locatelli A.G."/>
            <person name="Puechmaille S.J."/>
            <person name="Fedrigo O."/>
            <person name="Jarvis E.D."/>
            <person name="Hiller M."/>
            <person name="Vernes S.C."/>
            <person name="Myers E.W."/>
            <person name="Teeling E.C."/>
        </authorList>
    </citation>
    <scope>NUCLEOTIDE SEQUENCE [LARGE SCALE GENOMIC DNA]</scope>
    <source>
        <strain evidence="8">Bat1K_MPI-CBG_1</strain>
    </source>
</reference>
<accession>A0A833ZP25</accession>
<sequence>MGPVGRAFLLSLLLGSCSCSSSKKNNLRTVCGQPVHSGRISGGQDAAQGRWPWQVSLHFGLNRVCGGCLISDRWILTVAHCIQSTWIPWLYTVSMGSVTVNHPNGATNHHVSQIVFHPQTQDIDADIVLLKLVTTVTFTSSILPICLPNSTKQLNIPGSCWVTGWGRVDENEGIDYTSTLKEVEVPIINRQTCEFMYNSVSPLLPNFTPMIKKDMICAGDVSKGKDACKGDSGGPLSCNIDGVWTVIGLVSWGYRCGDDLPTVYTNVTYYQTWIEAIISRADVWRPTIWTYLTSCSLFYCSLWLF</sequence>
<feature type="chain" id="PRO_5032447275" description="tryptase" evidence="6">
    <location>
        <begin position="20"/>
        <end position="305"/>
    </location>
</feature>
<gene>
    <name evidence="8" type="ORF">HJG60_015672</name>
</gene>
<dbReference type="GO" id="GO:0004252">
    <property type="term" value="F:serine-type endopeptidase activity"/>
    <property type="evidence" value="ECO:0007669"/>
    <property type="project" value="UniProtKB-EC"/>
</dbReference>
<dbReference type="PANTHER" id="PTHR24253">
    <property type="entry name" value="TRANSMEMBRANE PROTEASE SERINE"/>
    <property type="match status" value="1"/>
</dbReference>
<comment type="subunit">
    <text evidence="1">Homotetramer.</text>
</comment>
<dbReference type="Pfam" id="PF00089">
    <property type="entry name" value="Trypsin"/>
    <property type="match status" value="1"/>
</dbReference>
<dbReference type="GO" id="GO:0006508">
    <property type="term" value="P:proteolysis"/>
    <property type="evidence" value="ECO:0007669"/>
    <property type="project" value="UniProtKB-KW"/>
</dbReference>
<evidence type="ECO:0000256" key="5">
    <source>
        <dbReference type="ARBA" id="ARBA00066748"/>
    </source>
</evidence>
<evidence type="ECO:0000256" key="6">
    <source>
        <dbReference type="SAM" id="SignalP"/>
    </source>
</evidence>
<feature type="domain" description="Peptidase S1" evidence="7">
    <location>
        <begin position="40"/>
        <end position="279"/>
    </location>
</feature>
<keyword evidence="2" id="KW-1015">Disulfide bond</keyword>
<dbReference type="CDD" id="cd00190">
    <property type="entry name" value="Tryp_SPc"/>
    <property type="match status" value="1"/>
</dbReference>
<comment type="caution">
    <text evidence="8">The sequence shown here is derived from an EMBL/GenBank/DDBJ whole genome shotgun (WGS) entry which is preliminary data.</text>
</comment>
<evidence type="ECO:0000256" key="1">
    <source>
        <dbReference type="ARBA" id="ARBA00011881"/>
    </source>
</evidence>
<dbReference type="InterPro" id="IPR001314">
    <property type="entry name" value="Peptidase_S1A"/>
</dbReference>
<dbReference type="PANTHER" id="PTHR24253:SF162">
    <property type="entry name" value="SERINE PROTEASE 48"/>
    <property type="match status" value="1"/>
</dbReference>